<dbReference type="CDD" id="cd15482">
    <property type="entry name" value="Sialidase_non-viral"/>
    <property type="match status" value="1"/>
</dbReference>
<protein>
    <submittedName>
        <fullName evidence="1">Oxidoreductase</fullName>
    </submittedName>
</protein>
<proteinExistence type="predicted"/>
<dbReference type="Proteomes" id="UP000475249">
    <property type="component" value="Unassembled WGS sequence"/>
</dbReference>
<dbReference type="AlphaFoldDB" id="A0A6L9EAA1"/>
<dbReference type="InterPro" id="IPR015943">
    <property type="entry name" value="WD40/YVTN_repeat-like_dom_sf"/>
</dbReference>
<dbReference type="RefSeq" id="WP_161434677.1">
    <property type="nucleotide sequence ID" value="NZ_WXYO01000002.1"/>
</dbReference>
<organism evidence="1 2">
    <name type="scientific">Poritiphilus flavus</name>
    <dbReference type="NCBI Taxonomy" id="2697053"/>
    <lineage>
        <taxon>Bacteria</taxon>
        <taxon>Pseudomonadati</taxon>
        <taxon>Bacteroidota</taxon>
        <taxon>Flavobacteriia</taxon>
        <taxon>Flavobacteriales</taxon>
        <taxon>Flavobacteriaceae</taxon>
        <taxon>Poritiphilus</taxon>
    </lineage>
</organism>
<dbReference type="PANTHER" id="PTHR47199:SF2">
    <property type="entry name" value="PHOTOSYSTEM II STABILITY_ASSEMBLY FACTOR HCF136, CHLOROPLASTIC"/>
    <property type="match status" value="1"/>
</dbReference>
<dbReference type="InterPro" id="IPR002860">
    <property type="entry name" value="BNR_rpt"/>
</dbReference>
<comment type="caution">
    <text evidence="1">The sequence shown here is derived from an EMBL/GenBank/DDBJ whole genome shotgun (WGS) entry which is preliminary data.</text>
</comment>
<evidence type="ECO:0000313" key="1">
    <source>
        <dbReference type="EMBL" id="NAS11666.1"/>
    </source>
</evidence>
<dbReference type="Pfam" id="PF02012">
    <property type="entry name" value="BNR"/>
    <property type="match status" value="2"/>
</dbReference>
<dbReference type="PROSITE" id="PS51257">
    <property type="entry name" value="PROKAR_LIPOPROTEIN"/>
    <property type="match status" value="1"/>
</dbReference>
<name>A0A6L9EAA1_9FLAO</name>
<accession>A0A6L9EAA1</accession>
<reference evidence="1 2" key="1">
    <citation type="submission" date="2020-01" db="EMBL/GenBank/DDBJ databases">
        <title>Bacteria diversity of Porities sp.</title>
        <authorList>
            <person name="Wang G."/>
        </authorList>
    </citation>
    <scope>NUCLEOTIDE SEQUENCE [LARGE SCALE GENOMIC DNA]</scope>
    <source>
        <strain evidence="1 2">R33</strain>
    </source>
</reference>
<evidence type="ECO:0000313" key="2">
    <source>
        <dbReference type="Proteomes" id="UP000475249"/>
    </source>
</evidence>
<sequence>MRNFCILAICMLILSCSGKRQSHRYAELEIDIIWEDSVSIRAIEIMPGSLAFAADQGIFGSVDLQTHKVRTSVQRYDSILPHFRAVAHTDTDFFMLSIASPALLYKTGNEGRMELVYKEEDPKVFYDAMTFWDNKEGIAVGDAMNGCLSILITRDGGTQWEKLDCSKLPKALPEEGAFAASNSNIAVIGDKTWVATSKGRVLYSDDRGKSWEVFQTPVNGVEATHGIYSLSFWDNKLGVAFGGDYTKPDRNTANKAITLDGGKSWELLAEGLPPGYKSCVQFIPGGGGEDLVALGFTGIAYSTDQGKSWEELSDEPFYTLRFLNDSIAYAAGKNRIARLRFK</sequence>
<dbReference type="SUPFAM" id="SSF110296">
    <property type="entry name" value="Oligoxyloglucan reducing end-specific cellobiohydrolase"/>
    <property type="match status" value="1"/>
</dbReference>
<gene>
    <name evidence="1" type="ORF">GTQ38_06610</name>
</gene>
<dbReference type="Gene3D" id="2.130.10.10">
    <property type="entry name" value="YVTN repeat-like/Quinoprotein amine dehydrogenase"/>
    <property type="match status" value="1"/>
</dbReference>
<dbReference type="PANTHER" id="PTHR47199">
    <property type="entry name" value="PHOTOSYSTEM II STABILITY/ASSEMBLY FACTOR HCF136, CHLOROPLASTIC"/>
    <property type="match status" value="1"/>
</dbReference>
<dbReference type="EMBL" id="WXYO01000002">
    <property type="protein sequence ID" value="NAS11666.1"/>
    <property type="molecule type" value="Genomic_DNA"/>
</dbReference>
<keyword evidence="2" id="KW-1185">Reference proteome</keyword>